<dbReference type="KEGG" id="jte:ASJ30_11590"/>
<dbReference type="RefSeq" id="WP_072625245.1">
    <property type="nucleotide sequence ID" value="NZ_CP013290.1"/>
</dbReference>
<protein>
    <submittedName>
        <fullName evidence="2">Uncharacterized protein</fullName>
    </submittedName>
</protein>
<keyword evidence="3" id="KW-1185">Reference proteome</keyword>
<dbReference type="AlphaFoldDB" id="A0A1L3MID8"/>
<sequence length="239" mass="25750">MSQNSSSTTRRTVVKGAAWAVPTISVGTLAPRLAASLRIDPGINGWVLNSPESLGGCSYRLEVNSNPSNAGSTPDGAPFGLYLYDVQPGAVITNPQITYWIIGDQTASWTNLTGHGSCWGNASRGTPQTKSDGLLYTPYTWTYSNSPSCALNPANVDGNGRLWLQHFRSRASFTQPSNRCNDVTYWTQRRITIDPYGDGNPQVLTFERRNGTRGPYSGSQARMAPQTEQSTGAPVVAVS</sequence>
<evidence type="ECO:0000256" key="1">
    <source>
        <dbReference type="SAM" id="MobiDB-lite"/>
    </source>
</evidence>
<proteinExistence type="predicted"/>
<name>A0A1L3MID8_9MICO</name>
<accession>A0A1L3MID8</accession>
<dbReference type="Proteomes" id="UP000182938">
    <property type="component" value="Chromosome"/>
</dbReference>
<feature type="region of interest" description="Disordered" evidence="1">
    <location>
        <begin position="208"/>
        <end position="239"/>
    </location>
</feature>
<dbReference type="InterPro" id="IPR006311">
    <property type="entry name" value="TAT_signal"/>
</dbReference>
<organism evidence="2 3">
    <name type="scientific">Janibacter indicus</name>
    <dbReference type="NCBI Taxonomy" id="857417"/>
    <lineage>
        <taxon>Bacteria</taxon>
        <taxon>Bacillati</taxon>
        <taxon>Actinomycetota</taxon>
        <taxon>Actinomycetes</taxon>
        <taxon>Micrococcales</taxon>
        <taxon>Intrasporangiaceae</taxon>
        <taxon>Janibacter</taxon>
    </lineage>
</organism>
<evidence type="ECO:0000313" key="2">
    <source>
        <dbReference type="EMBL" id="APH02089.1"/>
    </source>
</evidence>
<dbReference type="PROSITE" id="PS51318">
    <property type="entry name" value="TAT"/>
    <property type="match status" value="1"/>
</dbReference>
<reference evidence="2 3" key="1">
    <citation type="submission" date="2015-11" db="EMBL/GenBank/DDBJ databases">
        <authorList>
            <person name="Zhang Y."/>
            <person name="Guo Z."/>
        </authorList>
    </citation>
    <scope>NUCLEOTIDE SEQUENCE [LARGE SCALE GENOMIC DNA]</scope>
    <source>
        <strain evidence="2 3">YFY001</strain>
    </source>
</reference>
<dbReference type="EMBL" id="CP013290">
    <property type="protein sequence ID" value="APH02089.1"/>
    <property type="molecule type" value="Genomic_DNA"/>
</dbReference>
<evidence type="ECO:0000313" key="3">
    <source>
        <dbReference type="Proteomes" id="UP000182938"/>
    </source>
</evidence>
<gene>
    <name evidence="2" type="ORF">ASJ30_11590</name>
</gene>